<reference evidence="1" key="1">
    <citation type="submission" date="2024-07" db="EMBL/GenBank/DDBJ databases">
        <authorList>
            <person name="Kim Y.J."/>
            <person name="Jeong J.Y."/>
        </authorList>
    </citation>
    <scope>NUCLEOTIDE SEQUENCE</scope>
    <source>
        <strain evidence="1">GIHE-MW2</strain>
    </source>
</reference>
<dbReference type="RefSeq" id="WP_082348678.1">
    <property type="nucleotide sequence ID" value="NZ_CP159837.1"/>
</dbReference>
<dbReference type="Pfam" id="PF08843">
    <property type="entry name" value="AbiEii"/>
    <property type="match status" value="1"/>
</dbReference>
<dbReference type="EMBL" id="CP159837">
    <property type="protein sequence ID" value="XCM36182.1"/>
    <property type="molecule type" value="Genomic_DNA"/>
</dbReference>
<keyword evidence="1" id="KW-0808">Transferase</keyword>
<accession>A0AAU8JBK4</accession>
<sequence length="203" mass="23274">MNQSNQNLAASVRQKLQNFSQQQKDDFQSVLTRYALERFLYRLSRSPYQNQFILKGALLFFLWSNQTHRPTRDLDLLGYGESTVSSLEEIFREICQIPVEPDGLEFKHEQAIGSPIKEKQEYEGVRIKLPAFLSGTRTRINLQIDIGFGDAVTPRAMEVEFPTIQSVILHSCLSCLMISITPGNLQSHPRFFAYSLNTGLRKN</sequence>
<dbReference type="AlphaFoldDB" id="A0AAU8JBK4"/>
<gene>
    <name evidence="1" type="ORF">ABWT76_004921</name>
</gene>
<dbReference type="InterPro" id="IPR014942">
    <property type="entry name" value="AbiEii"/>
</dbReference>
<proteinExistence type="predicted"/>
<evidence type="ECO:0000313" key="1">
    <source>
        <dbReference type="EMBL" id="XCM36182.1"/>
    </source>
</evidence>
<protein>
    <submittedName>
        <fullName evidence="1">Nucleotidyl transferase AbiEii/AbiGii toxin family protein</fullName>
    </submittedName>
</protein>
<dbReference type="GO" id="GO:0016740">
    <property type="term" value="F:transferase activity"/>
    <property type="evidence" value="ECO:0007669"/>
    <property type="project" value="UniProtKB-KW"/>
</dbReference>
<name>A0AAU8JBK4_9CYAN</name>
<organism evidence="1">
    <name type="scientific">Planktothricoides raciborskii GIHE-MW2</name>
    <dbReference type="NCBI Taxonomy" id="2792601"/>
    <lineage>
        <taxon>Bacteria</taxon>
        <taxon>Bacillati</taxon>
        <taxon>Cyanobacteriota</taxon>
        <taxon>Cyanophyceae</taxon>
        <taxon>Oscillatoriophycideae</taxon>
        <taxon>Oscillatoriales</taxon>
        <taxon>Oscillatoriaceae</taxon>
        <taxon>Planktothricoides</taxon>
    </lineage>
</organism>